<organism evidence="4">
    <name type="scientific">marine sediment metagenome</name>
    <dbReference type="NCBI Taxonomy" id="412755"/>
    <lineage>
        <taxon>unclassified sequences</taxon>
        <taxon>metagenomes</taxon>
        <taxon>ecological metagenomes</taxon>
    </lineage>
</organism>
<dbReference type="CDD" id="cd06439">
    <property type="entry name" value="CESA_like_1"/>
    <property type="match status" value="1"/>
</dbReference>
<evidence type="ECO:0000256" key="2">
    <source>
        <dbReference type="ARBA" id="ARBA00022679"/>
    </source>
</evidence>
<dbReference type="EMBL" id="BARS01042675">
    <property type="protein sequence ID" value="GAG31363.1"/>
    <property type="molecule type" value="Genomic_DNA"/>
</dbReference>
<sequence>PPSFPAVTLLIAAHNEELFIAQKLDNSLALDYPRDRLQILVAADGSDDQTPEIVRGYGEQGVELSFIPKRSGKMAAINRAMPQARGDIVVFSDANNMYNPQAIRELVIPFTDPTVGAAIGAKLVTQDKSNLSASEGLYWKYESSINENETRLGCCTSAVGEILAIRRELFIPPPDKIINDDHYMVLDLIRRGYRAVYVPTARSSESISASARDEIIRRSRMNVGHYQLMAQARKILSFRRPMVAWQIVSHK</sequence>
<dbReference type="InterPro" id="IPR001173">
    <property type="entry name" value="Glyco_trans_2-like"/>
</dbReference>
<keyword evidence="1" id="KW-0328">Glycosyltransferase</keyword>
<gene>
    <name evidence="4" type="ORF">S01H1_64722</name>
</gene>
<dbReference type="PANTHER" id="PTHR43630:SF1">
    <property type="entry name" value="POLY-BETA-1,6-N-ACETYL-D-GLUCOSAMINE SYNTHASE"/>
    <property type="match status" value="1"/>
</dbReference>
<feature type="non-terminal residue" evidence="4">
    <location>
        <position position="1"/>
    </location>
</feature>
<dbReference type="Gene3D" id="3.90.550.10">
    <property type="entry name" value="Spore Coat Polysaccharide Biosynthesis Protein SpsA, Chain A"/>
    <property type="match status" value="1"/>
</dbReference>
<comment type="caution">
    <text evidence="4">The sequence shown here is derived from an EMBL/GenBank/DDBJ whole genome shotgun (WGS) entry which is preliminary data.</text>
</comment>
<evidence type="ECO:0000313" key="4">
    <source>
        <dbReference type="EMBL" id="GAG31363.1"/>
    </source>
</evidence>
<feature type="domain" description="Glycosyltransferase 2-like" evidence="3">
    <location>
        <begin position="9"/>
        <end position="146"/>
    </location>
</feature>
<dbReference type="InterPro" id="IPR029044">
    <property type="entry name" value="Nucleotide-diphossugar_trans"/>
</dbReference>
<accession>X0X3Z4</accession>
<dbReference type="PANTHER" id="PTHR43630">
    <property type="entry name" value="POLY-BETA-1,6-N-ACETYL-D-GLUCOSAMINE SYNTHASE"/>
    <property type="match status" value="1"/>
</dbReference>
<protein>
    <recommendedName>
        <fullName evidence="3">Glycosyltransferase 2-like domain-containing protein</fullName>
    </recommendedName>
</protein>
<reference evidence="4" key="1">
    <citation type="journal article" date="2014" name="Front. Microbiol.">
        <title>High frequency of phylogenetically diverse reductive dehalogenase-homologous genes in deep subseafloor sedimentary metagenomes.</title>
        <authorList>
            <person name="Kawai M."/>
            <person name="Futagami T."/>
            <person name="Toyoda A."/>
            <person name="Takaki Y."/>
            <person name="Nishi S."/>
            <person name="Hori S."/>
            <person name="Arai W."/>
            <person name="Tsubouchi T."/>
            <person name="Morono Y."/>
            <person name="Uchiyama I."/>
            <person name="Ito T."/>
            <person name="Fujiyama A."/>
            <person name="Inagaki F."/>
            <person name="Takami H."/>
        </authorList>
    </citation>
    <scope>NUCLEOTIDE SEQUENCE</scope>
    <source>
        <strain evidence="4">Expedition CK06-06</strain>
    </source>
</reference>
<keyword evidence="2" id="KW-0808">Transferase</keyword>
<evidence type="ECO:0000256" key="1">
    <source>
        <dbReference type="ARBA" id="ARBA00022676"/>
    </source>
</evidence>
<proteinExistence type="predicted"/>
<dbReference type="GO" id="GO:0016757">
    <property type="term" value="F:glycosyltransferase activity"/>
    <property type="evidence" value="ECO:0007669"/>
    <property type="project" value="UniProtKB-KW"/>
</dbReference>
<dbReference type="AlphaFoldDB" id="X0X3Z4"/>
<evidence type="ECO:0000259" key="3">
    <source>
        <dbReference type="Pfam" id="PF00535"/>
    </source>
</evidence>
<feature type="non-terminal residue" evidence="4">
    <location>
        <position position="251"/>
    </location>
</feature>
<dbReference type="SUPFAM" id="SSF53448">
    <property type="entry name" value="Nucleotide-diphospho-sugar transferases"/>
    <property type="match status" value="1"/>
</dbReference>
<name>X0X3Z4_9ZZZZ</name>
<dbReference type="Pfam" id="PF00535">
    <property type="entry name" value="Glycos_transf_2"/>
    <property type="match status" value="1"/>
</dbReference>